<keyword evidence="2" id="KW-0805">Transcription regulation</keyword>
<keyword evidence="1" id="KW-0678">Repressor</keyword>
<dbReference type="SUPFAM" id="SSF46689">
    <property type="entry name" value="Homeodomain-like"/>
    <property type="match status" value="1"/>
</dbReference>
<keyword evidence="3 5" id="KW-0238">DNA-binding</keyword>
<evidence type="ECO:0000313" key="7">
    <source>
        <dbReference type="EMBL" id="MBA8926955.1"/>
    </source>
</evidence>
<evidence type="ECO:0000313" key="8">
    <source>
        <dbReference type="Proteomes" id="UP000517916"/>
    </source>
</evidence>
<dbReference type="InterPro" id="IPR009057">
    <property type="entry name" value="Homeodomain-like_sf"/>
</dbReference>
<feature type="DNA-binding region" description="H-T-H motif" evidence="5">
    <location>
        <begin position="34"/>
        <end position="53"/>
    </location>
</feature>
<dbReference type="InterPro" id="IPR003012">
    <property type="entry name" value="Tet_transcr_reg_TetR"/>
</dbReference>
<reference evidence="7 8" key="1">
    <citation type="submission" date="2020-08" db="EMBL/GenBank/DDBJ databases">
        <title>Genomic Encyclopedia of Archaeal and Bacterial Type Strains, Phase II (KMG-II): from individual species to whole genera.</title>
        <authorList>
            <person name="Goeker M."/>
        </authorList>
    </citation>
    <scope>NUCLEOTIDE SEQUENCE [LARGE SCALE GENOMIC DNA]</scope>
    <source>
        <strain evidence="7 8">DSM 43850</strain>
    </source>
</reference>
<evidence type="ECO:0000256" key="1">
    <source>
        <dbReference type="ARBA" id="ARBA00022491"/>
    </source>
</evidence>
<dbReference type="PRINTS" id="PR00400">
    <property type="entry name" value="TETREPRESSOR"/>
</dbReference>
<protein>
    <submittedName>
        <fullName evidence="7">AcrR family transcriptional regulator</fullName>
    </submittedName>
</protein>
<dbReference type="PANTHER" id="PTHR30055">
    <property type="entry name" value="HTH-TYPE TRANSCRIPTIONAL REGULATOR RUTR"/>
    <property type="match status" value="1"/>
</dbReference>
<accession>A0ABR6BJQ8</accession>
<dbReference type="PANTHER" id="PTHR30055:SF151">
    <property type="entry name" value="TRANSCRIPTIONAL REGULATORY PROTEIN"/>
    <property type="match status" value="1"/>
</dbReference>
<dbReference type="InterPro" id="IPR036271">
    <property type="entry name" value="Tet_transcr_reg_TetR-rel_C_sf"/>
</dbReference>
<keyword evidence="8" id="KW-1185">Reference proteome</keyword>
<dbReference type="EMBL" id="JACJID010000003">
    <property type="protein sequence ID" value="MBA8926955.1"/>
    <property type="molecule type" value="Genomic_DNA"/>
</dbReference>
<dbReference type="PROSITE" id="PS50977">
    <property type="entry name" value="HTH_TETR_2"/>
    <property type="match status" value="1"/>
</dbReference>
<evidence type="ECO:0000259" key="6">
    <source>
        <dbReference type="PROSITE" id="PS50977"/>
    </source>
</evidence>
<dbReference type="Gene3D" id="1.10.357.10">
    <property type="entry name" value="Tetracycline Repressor, domain 2"/>
    <property type="match status" value="1"/>
</dbReference>
<gene>
    <name evidence="7" type="ORF">BC739_004161</name>
</gene>
<dbReference type="RefSeq" id="WP_025355852.1">
    <property type="nucleotide sequence ID" value="NZ_BAAABQ010000040.1"/>
</dbReference>
<proteinExistence type="predicted"/>
<evidence type="ECO:0000256" key="3">
    <source>
        <dbReference type="ARBA" id="ARBA00023125"/>
    </source>
</evidence>
<dbReference type="InterPro" id="IPR001647">
    <property type="entry name" value="HTH_TetR"/>
</dbReference>
<name>A0ABR6BJQ8_9PSEU</name>
<comment type="caution">
    <text evidence="7">The sequence shown here is derived from an EMBL/GenBank/DDBJ whole genome shotgun (WGS) entry which is preliminary data.</text>
</comment>
<feature type="domain" description="HTH tetR-type" evidence="6">
    <location>
        <begin position="11"/>
        <end position="71"/>
    </location>
</feature>
<organism evidence="7 8">
    <name type="scientific">Kutzneria viridogrisea</name>
    <dbReference type="NCBI Taxonomy" id="47990"/>
    <lineage>
        <taxon>Bacteria</taxon>
        <taxon>Bacillati</taxon>
        <taxon>Actinomycetota</taxon>
        <taxon>Actinomycetes</taxon>
        <taxon>Pseudonocardiales</taxon>
        <taxon>Pseudonocardiaceae</taxon>
        <taxon>Kutzneria</taxon>
    </lineage>
</organism>
<dbReference type="SUPFAM" id="SSF48498">
    <property type="entry name" value="Tetracyclin repressor-like, C-terminal domain"/>
    <property type="match status" value="1"/>
</dbReference>
<keyword evidence="4" id="KW-0804">Transcription</keyword>
<evidence type="ECO:0000256" key="5">
    <source>
        <dbReference type="PROSITE-ProRule" id="PRU00335"/>
    </source>
</evidence>
<evidence type="ECO:0000256" key="2">
    <source>
        <dbReference type="ARBA" id="ARBA00023015"/>
    </source>
</evidence>
<dbReference type="Proteomes" id="UP000517916">
    <property type="component" value="Unassembled WGS sequence"/>
</dbReference>
<dbReference type="InterPro" id="IPR050109">
    <property type="entry name" value="HTH-type_TetR-like_transc_reg"/>
</dbReference>
<dbReference type="PRINTS" id="PR00455">
    <property type="entry name" value="HTHTETR"/>
</dbReference>
<dbReference type="Pfam" id="PF00440">
    <property type="entry name" value="TetR_N"/>
    <property type="match status" value="1"/>
</dbReference>
<sequence>MTGRTRAPRGGLNRATIVRAALELMRAEGLDAVTVRAVAARLDVRPMALYTHVPSKDDLLAGVFEELLGEIELPDPATAGLPGLRALMVRLFHLLVANPELTKVSMGRQSSADREMMFSETVFAILLSAGTSRREAVGTAATLMRYTLGSAVMYPYGQQFDEDPQHWPKLRATLTELPADRYPAMHSLADDLPEFTQQQAFEYGLDLILDRVEP</sequence>
<dbReference type="Pfam" id="PF02909">
    <property type="entry name" value="TetR_C_1"/>
    <property type="match status" value="1"/>
</dbReference>
<dbReference type="InterPro" id="IPR004111">
    <property type="entry name" value="Repressor_TetR_C"/>
</dbReference>
<evidence type="ECO:0000256" key="4">
    <source>
        <dbReference type="ARBA" id="ARBA00023163"/>
    </source>
</evidence>